<feature type="compositionally biased region" description="Polar residues" evidence="1">
    <location>
        <begin position="1"/>
        <end position="17"/>
    </location>
</feature>
<dbReference type="AlphaFoldDB" id="A0A6H5IMR6"/>
<feature type="region of interest" description="Disordered" evidence="1">
    <location>
        <begin position="177"/>
        <end position="211"/>
    </location>
</feature>
<dbReference type="Proteomes" id="UP000479190">
    <property type="component" value="Unassembled WGS sequence"/>
</dbReference>
<protein>
    <submittedName>
        <fullName evidence="2">Uncharacterized protein</fullName>
    </submittedName>
</protein>
<keyword evidence="3" id="KW-1185">Reference proteome</keyword>
<feature type="compositionally biased region" description="Basic and acidic residues" evidence="1">
    <location>
        <begin position="200"/>
        <end position="211"/>
    </location>
</feature>
<evidence type="ECO:0000313" key="2">
    <source>
        <dbReference type="EMBL" id="CAB0038481.1"/>
    </source>
</evidence>
<accession>A0A6H5IMR6</accession>
<feature type="compositionally biased region" description="Basic residues" evidence="1">
    <location>
        <begin position="88"/>
        <end position="98"/>
    </location>
</feature>
<feature type="compositionally biased region" description="Low complexity" evidence="1">
    <location>
        <begin position="111"/>
        <end position="134"/>
    </location>
</feature>
<proteinExistence type="predicted"/>
<feature type="compositionally biased region" description="Polar residues" evidence="1">
    <location>
        <begin position="32"/>
        <end position="62"/>
    </location>
</feature>
<sequence>MELSPLISSVACSSTTSDNRDSYLNVGRGEATPSSSGNRQRLGQATPSPSSCKPPAATSSSSGRRRKATEYTPSTDMGGMCLDTPTTSKKRRMLRRQRVGVTTRVPPFMPTPSRSPWTSSTRSTPSTRNDAVPPHVSPGVAAAAARSLAPRALVWSYQEDDHPLALDGDAAAAAADADAAAVAAEEASASRQVPDTTTSEQRDDNEHPDAPKSRWAELISAMKGSQVMRGLTRLAAELRARLGIDFSVNETMDKVVKQIKLKALLTTVYRFFHEENSSMKDLFEEYFEPRKQK</sequence>
<evidence type="ECO:0000256" key="1">
    <source>
        <dbReference type="SAM" id="MobiDB-lite"/>
    </source>
</evidence>
<feature type="region of interest" description="Disordered" evidence="1">
    <location>
        <begin position="1"/>
        <end position="134"/>
    </location>
</feature>
<gene>
    <name evidence="2" type="ORF">TBRA_LOCUS10262</name>
</gene>
<feature type="compositionally biased region" description="Low complexity" evidence="1">
    <location>
        <begin position="177"/>
        <end position="190"/>
    </location>
</feature>
<dbReference type="EMBL" id="CADCXV010000907">
    <property type="protein sequence ID" value="CAB0038481.1"/>
    <property type="molecule type" value="Genomic_DNA"/>
</dbReference>
<evidence type="ECO:0000313" key="3">
    <source>
        <dbReference type="Proteomes" id="UP000479190"/>
    </source>
</evidence>
<name>A0A6H5IMR6_9HYME</name>
<organism evidence="2 3">
    <name type="scientific">Trichogramma brassicae</name>
    <dbReference type="NCBI Taxonomy" id="86971"/>
    <lineage>
        <taxon>Eukaryota</taxon>
        <taxon>Metazoa</taxon>
        <taxon>Ecdysozoa</taxon>
        <taxon>Arthropoda</taxon>
        <taxon>Hexapoda</taxon>
        <taxon>Insecta</taxon>
        <taxon>Pterygota</taxon>
        <taxon>Neoptera</taxon>
        <taxon>Endopterygota</taxon>
        <taxon>Hymenoptera</taxon>
        <taxon>Apocrita</taxon>
        <taxon>Proctotrupomorpha</taxon>
        <taxon>Chalcidoidea</taxon>
        <taxon>Trichogrammatidae</taxon>
        <taxon>Trichogramma</taxon>
    </lineage>
</organism>
<reference evidence="2 3" key="1">
    <citation type="submission" date="2020-02" db="EMBL/GenBank/DDBJ databases">
        <authorList>
            <person name="Ferguson B K."/>
        </authorList>
    </citation>
    <scope>NUCLEOTIDE SEQUENCE [LARGE SCALE GENOMIC DNA]</scope>
</reference>